<evidence type="ECO:0000256" key="6">
    <source>
        <dbReference type="ARBA" id="ARBA00022729"/>
    </source>
</evidence>
<accession>A0AAD9KV73</accession>
<reference evidence="15" key="1">
    <citation type="journal article" date="2023" name="Mol. Biol. Evol.">
        <title>Third-Generation Sequencing Reveals the Adaptive Role of the Epigenome in Three Deep-Sea Polychaetes.</title>
        <authorList>
            <person name="Perez M."/>
            <person name="Aroh O."/>
            <person name="Sun Y."/>
            <person name="Lan Y."/>
            <person name="Juniper S.K."/>
            <person name="Young C.R."/>
            <person name="Angers B."/>
            <person name="Qian P.Y."/>
        </authorList>
    </citation>
    <scope>NUCLEOTIDE SEQUENCE</scope>
    <source>
        <strain evidence="15">R07B-5</strain>
    </source>
</reference>
<evidence type="ECO:0000256" key="1">
    <source>
        <dbReference type="ARBA" id="ARBA00002838"/>
    </source>
</evidence>
<organism evidence="15 16">
    <name type="scientific">Ridgeia piscesae</name>
    <name type="common">Tubeworm</name>
    <dbReference type="NCBI Taxonomy" id="27915"/>
    <lineage>
        <taxon>Eukaryota</taxon>
        <taxon>Metazoa</taxon>
        <taxon>Spiralia</taxon>
        <taxon>Lophotrochozoa</taxon>
        <taxon>Annelida</taxon>
        <taxon>Polychaeta</taxon>
        <taxon>Sedentaria</taxon>
        <taxon>Canalipalpata</taxon>
        <taxon>Sabellida</taxon>
        <taxon>Siboglinidae</taxon>
        <taxon>Ridgeia</taxon>
    </lineage>
</organism>
<evidence type="ECO:0000256" key="10">
    <source>
        <dbReference type="ARBA" id="ARBA00023180"/>
    </source>
</evidence>
<dbReference type="EMBL" id="JAODUO010005892">
    <property type="protein sequence ID" value="KAK2140217.1"/>
    <property type="molecule type" value="Genomic_DNA"/>
</dbReference>
<evidence type="ECO:0000256" key="13">
    <source>
        <dbReference type="SAM" id="SignalP"/>
    </source>
</evidence>
<protein>
    <recommendedName>
        <fullName evidence="4 11">Translocon-associated protein subunit beta</fullName>
        <shortName evidence="11">TRAP-beta</shortName>
    </recommendedName>
    <alternativeName>
        <fullName evidence="11">Signal sequence receptor subunit beta</fullName>
    </alternativeName>
</protein>
<evidence type="ECO:0000256" key="4">
    <source>
        <dbReference type="ARBA" id="ARBA00021110"/>
    </source>
</evidence>
<keyword evidence="5 12" id="KW-0812">Transmembrane</keyword>
<dbReference type="PANTHER" id="PTHR12861:SF3">
    <property type="entry name" value="TRANSLOCON-ASSOCIATED PROTEIN SUBUNIT BETA"/>
    <property type="match status" value="1"/>
</dbReference>
<keyword evidence="7 11" id="KW-0256">Endoplasmic reticulum</keyword>
<dbReference type="PANTHER" id="PTHR12861">
    <property type="entry name" value="TRANSLOCON-ASSOCIATED PROTEIN, BETA SUBUNIT PRECURSOR TRAP-BETA SIGNAL SEQUENCE RECEPTOR BETA SUBUNIT"/>
    <property type="match status" value="1"/>
</dbReference>
<keyword evidence="16" id="KW-1185">Reference proteome</keyword>
<name>A0AAD9KV73_RIDPI</name>
<dbReference type="InterPro" id="IPR008856">
    <property type="entry name" value="TRAP_beta"/>
</dbReference>
<evidence type="ECO:0000256" key="5">
    <source>
        <dbReference type="ARBA" id="ARBA00022692"/>
    </source>
</evidence>
<proteinExistence type="inferred from homology"/>
<evidence type="ECO:0000313" key="16">
    <source>
        <dbReference type="Proteomes" id="UP001209878"/>
    </source>
</evidence>
<feature type="transmembrane region" description="Helical" evidence="12">
    <location>
        <begin position="155"/>
        <end position="174"/>
    </location>
</feature>
<feature type="signal peptide" evidence="13">
    <location>
        <begin position="1"/>
        <end position="20"/>
    </location>
</feature>
<dbReference type="Pfam" id="PF05753">
    <property type="entry name" value="TRAP_beta"/>
    <property type="match status" value="1"/>
</dbReference>
<evidence type="ECO:0000256" key="3">
    <source>
        <dbReference type="ARBA" id="ARBA00005610"/>
    </source>
</evidence>
<evidence type="ECO:0000313" key="15">
    <source>
        <dbReference type="EMBL" id="KAK2178051.1"/>
    </source>
</evidence>
<keyword evidence="8 12" id="KW-1133">Transmembrane helix</keyword>
<comment type="function">
    <text evidence="1 11">TRAP proteins are part of a complex whose function is to bind calcium to the ER membrane and thereby regulate the retention of ER resident proteins.</text>
</comment>
<comment type="caution">
    <text evidence="15">The sequence shown here is derived from an EMBL/GenBank/DDBJ whole genome shotgun (WGS) entry which is preliminary data.</text>
</comment>
<comment type="subcellular location">
    <subcellularLocation>
        <location evidence="2">Endoplasmic reticulum membrane</location>
        <topology evidence="2">Single-pass type I membrane protein</topology>
    </subcellularLocation>
</comment>
<comment type="similarity">
    <text evidence="3 11">Belongs to the TRAP-beta family.</text>
</comment>
<dbReference type="PIRSF" id="PIRSF016400">
    <property type="entry name" value="TRAP_beta"/>
    <property type="match status" value="1"/>
</dbReference>
<dbReference type="Proteomes" id="UP001209878">
    <property type="component" value="Unassembled WGS sequence"/>
</dbReference>
<comment type="subunit">
    <text evidence="11">Heterotetramer of TRAP-alpha, TRAP-beta, TRAP-delta and TRAP-gamma.</text>
</comment>
<evidence type="ECO:0000256" key="12">
    <source>
        <dbReference type="SAM" id="Phobius"/>
    </source>
</evidence>
<dbReference type="AlphaFoldDB" id="A0AAD9KV73"/>
<keyword evidence="10" id="KW-0325">Glycoprotein</keyword>
<evidence type="ECO:0000256" key="2">
    <source>
        <dbReference type="ARBA" id="ARBA00004115"/>
    </source>
</evidence>
<sequence length="188" mass="20481">MQSTACLAVLLGLVCFVASAGNENARLLASKTILNNFLVEGKDLTVEYNIYNVGGSAAISVQLADASFPETDFEVVRGNTNVKWARIAPGSNVSHIVVLRPLKSGYFNFTSADISYVASEQSEEPQMAYTSSPGEGGIMNYKDYDRKFSPHVLDWAAFGVMTLPSLGIPFLLWYSSKSKYEQIKTKSG</sequence>
<keyword evidence="6 13" id="KW-0732">Signal</keyword>
<evidence type="ECO:0000256" key="7">
    <source>
        <dbReference type="ARBA" id="ARBA00022824"/>
    </source>
</evidence>
<dbReference type="GO" id="GO:0005789">
    <property type="term" value="C:endoplasmic reticulum membrane"/>
    <property type="evidence" value="ECO:0007669"/>
    <property type="project" value="UniProtKB-SubCell"/>
</dbReference>
<evidence type="ECO:0000256" key="9">
    <source>
        <dbReference type="ARBA" id="ARBA00023136"/>
    </source>
</evidence>
<dbReference type="EMBL" id="JAODUO010000564">
    <property type="protein sequence ID" value="KAK2178051.1"/>
    <property type="molecule type" value="Genomic_DNA"/>
</dbReference>
<feature type="chain" id="PRO_5042442522" description="Translocon-associated protein subunit beta" evidence="13">
    <location>
        <begin position="21"/>
        <end position="188"/>
    </location>
</feature>
<keyword evidence="9 11" id="KW-0472">Membrane</keyword>
<evidence type="ECO:0000313" key="14">
    <source>
        <dbReference type="EMBL" id="KAK2140217.1"/>
    </source>
</evidence>
<gene>
    <name evidence="15" type="ORF">NP493_564g02049</name>
    <name evidence="14" type="ORF">NP493_5907g00010</name>
</gene>
<evidence type="ECO:0000256" key="11">
    <source>
        <dbReference type="PIRNR" id="PIRNR016400"/>
    </source>
</evidence>
<evidence type="ECO:0000256" key="8">
    <source>
        <dbReference type="ARBA" id="ARBA00022989"/>
    </source>
</evidence>